<dbReference type="GO" id="GO:0043571">
    <property type="term" value="P:maintenance of CRISPR repeat elements"/>
    <property type="evidence" value="ECO:0007669"/>
    <property type="project" value="UniProtKB-UniRule"/>
</dbReference>
<keyword evidence="1 2" id="KW-0051">Antiviral defense</keyword>
<feature type="compositionally biased region" description="Basic residues" evidence="3">
    <location>
        <begin position="1"/>
        <end position="11"/>
    </location>
</feature>
<protein>
    <recommendedName>
        <fullName evidence="2">pre-crRNA processing endonuclease</fullName>
        <ecNumber evidence="2">3.1.-.-</ecNumber>
    </recommendedName>
</protein>
<dbReference type="NCBIfam" id="TIGR02593">
    <property type="entry name" value="CRISPR_cas5"/>
    <property type="match status" value="1"/>
</dbReference>
<dbReference type="GO" id="GO:0051607">
    <property type="term" value="P:defense response to virus"/>
    <property type="evidence" value="ECO:0007669"/>
    <property type="project" value="UniProtKB-UniRule"/>
</dbReference>
<keyword evidence="5" id="KW-1185">Reference proteome</keyword>
<evidence type="ECO:0000313" key="4">
    <source>
        <dbReference type="EMBL" id="RKN39246.1"/>
    </source>
</evidence>
<comment type="similarity">
    <text evidence="2">Belongs to the CRISPR-associated protein Cas5 family. Subtype I-C/Dvulg subfamily.</text>
</comment>
<dbReference type="Gene3D" id="3.30.70.2660">
    <property type="match status" value="1"/>
</dbReference>
<keyword evidence="2" id="KW-0378">Hydrolase</keyword>
<dbReference type="InterPro" id="IPR013422">
    <property type="entry name" value="CRISPR-assoc_prot_Cas5_N"/>
</dbReference>
<evidence type="ECO:0000256" key="1">
    <source>
        <dbReference type="ARBA" id="ARBA00023118"/>
    </source>
</evidence>
<evidence type="ECO:0000256" key="2">
    <source>
        <dbReference type="PIRNR" id="PIRNR029950"/>
    </source>
</evidence>
<dbReference type="RefSeq" id="WP_120682441.1">
    <property type="nucleotide sequence ID" value="NZ_RBAL01000014.1"/>
</dbReference>
<gene>
    <name evidence="4" type="primary">cas5c</name>
    <name evidence="4" type="ORF">D7294_21990</name>
</gene>
<sequence length="245" mass="28114">MTSTPSRKRLARRPDPDGWTHPDIVVETSGALACFTRPELKVERVSYPVMTPSAARGLLEAIFWKPQFTYVIRRIEVLKEIEWTQLRRNEVKSTISDHQVRALRADPSHHYDVERDRDQRNTVALRDVAYRIHTQLRVHPDAGAPEAKYRDQLRRRIVRGACFSQPFLGCREFSADFGPATDRSPIPRNEELGIMLHSIEYADGGERYRWFRAQLKAGVLTVEEPLPESAVAMPSGPWRADAGER</sequence>
<comment type="function">
    <text evidence="2">CRISPR (clustered regularly interspaced short palindromic repeat) is an adaptive immune system that provides protection against mobile genetic elements (viruses, transposable elements and conjugative plasmids). CRISPR clusters contain spacers, sequences complementary to antecedent mobile elements, and target invading nucleic acids. CRISPR clusters are transcribed and processed into CRISPR RNA (crRNA).</text>
</comment>
<dbReference type="GO" id="GO:0003723">
    <property type="term" value="F:RNA binding"/>
    <property type="evidence" value="ECO:0007669"/>
    <property type="project" value="UniProtKB-UniRule"/>
</dbReference>
<dbReference type="Proteomes" id="UP000272474">
    <property type="component" value="Unassembled WGS sequence"/>
</dbReference>
<proteinExistence type="inferred from homology"/>
<dbReference type="EC" id="3.1.-.-" evidence="2"/>
<dbReference type="InterPro" id="IPR010155">
    <property type="entry name" value="CRISPR-assoc_prot_Cas5d"/>
</dbReference>
<keyword evidence="2" id="KW-0694">RNA-binding</keyword>
<evidence type="ECO:0000313" key="5">
    <source>
        <dbReference type="Proteomes" id="UP000272474"/>
    </source>
</evidence>
<dbReference type="PIRSF" id="PIRSF029950">
    <property type="entry name" value="Cas_CT1134"/>
    <property type="match status" value="1"/>
</dbReference>
<dbReference type="GO" id="GO:0004519">
    <property type="term" value="F:endonuclease activity"/>
    <property type="evidence" value="ECO:0007669"/>
    <property type="project" value="UniProtKB-UniRule"/>
</dbReference>
<dbReference type="EMBL" id="RBAL01000014">
    <property type="protein sequence ID" value="RKN39246.1"/>
    <property type="molecule type" value="Genomic_DNA"/>
</dbReference>
<dbReference type="NCBIfam" id="TIGR01876">
    <property type="entry name" value="cas_Cas5d"/>
    <property type="match status" value="1"/>
</dbReference>
<feature type="region of interest" description="Disordered" evidence="3">
    <location>
        <begin position="1"/>
        <end position="22"/>
    </location>
</feature>
<dbReference type="GO" id="GO:0016787">
    <property type="term" value="F:hydrolase activity"/>
    <property type="evidence" value="ECO:0007669"/>
    <property type="project" value="UniProtKB-KW"/>
</dbReference>
<dbReference type="InterPro" id="IPR021124">
    <property type="entry name" value="CRISPR-assoc_prot_Cas5"/>
</dbReference>
<keyword evidence="2" id="KW-0540">Nuclease</keyword>
<accession>A0A3A9YVL5</accession>
<organism evidence="4 5">
    <name type="scientific">Streptomyces hoynatensis</name>
    <dbReference type="NCBI Taxonomy" id="1141874"/>
    <lineage>
        <taxon>Bacteria</taxon>
        <taxon>Bacillati</taxon>
        <taxon>Actinomycetota</taxon>
        <taxon>Actinomycetes</taxon>
        <taxon>Kitasatosporales</taxon>
        <taxon>Streptomycetaceae</taxon>
        <taxon>Streptomyces</taxon>
    </lineage>
</organism>
<keyword evidence="2" id="KW-0255">Endonuclease</keyword>
<comment type="caution">
    <text evidence="4">The sequence shown here is derived from an EMBL/GenBank/DDBJ whole genome shotgun (WGS) entry which is preliminary data.</text>
</comment>
<evidence type="ECO:0000256" key="3">
    <source>
        <dbReference type="SAM" id="MobiDB-lite"/>
    </source>
</evidence>
<dbReference type="OrthoDB" id="5621871at2"/>
<name>A0A3A9YVL5_9ACTN</name>
<dbReference type="Pfam" id="PF09704">
    <property type="entry name" value="Cas_Cas5d"/>
    <property type="match status" value="1"/>
</dbReference>
<dbReference type="AlphaFoldDB" id="A0A3A9YVL5"/>
<reference evidence="4 5" key="1">
    <citation type="journal article" date="2014" name="Int. J. Syst. Evol. Microbiol.">
        <title>Streptomyces hoynatensis sp. nov., isolated from deep marine sediment.</title>
        <authorList>
            <person name="Veyisoglu A."/>
            <person name="Sahin N."/>
        </authorList>
    </citation>
    <scope>NUCLEOTIDE SEQUENCE [LARGE SCALE GENOMIC DNA]</scope>
    <source>
        <strain evidence="4 5">KCTC 29097</strain>
    </source>
</reference>